<protein>
    <submittedName>
        <fullName evidence="1">Uncharacterized protein</fullName>
    </submittedName>
</protein>
<keyword evidence="2" id="KW-1185">Reference proteome</keyword>
<dbReference type="Proteomes" id="UP000634136">
    <property type="component" value="Unassembled WGS sequence"/>
</dbReference>
<evidence type="ECO:0000313" key="1">
    <source>
        <dbReference type="EMBL" id="KAF7830596.1"/>
    </source>
</evidence>
<name>A0A834U182_9FABA</name>
<proteinExistence type="predicted"/>
<accession>A0A834U182</accession>
<organism evidence="1 2">
    <name type="scientific">Senna tora</name>
    <dbReference type="NCBI Taxonomy" id="362788"/>
    <lineage>
        <taxon>Eukaryota</taxon>
        <taxon>Viridiplantae</taxon>
        <taxon>Streptophyta</taxon>
        <taxon>Embryophyta</taxon>
        <taxon>Tracheophyta</taxon>
        <taxon>Spermatophyta</taxon>
        <taxon>Magnoliopsida</taxon>
        <taxon>eudicotyledons</taxon>
        <taxon>Gunneridae</taxon>
        <taxon>Pentapetalae</taxon>
        <taxon>rosids</taxon>
        <taxon>fabids</taxon>
        <taxon>Fabales</taxon>
        <taxon>Fabaceae</taxon>
        <taxon>Caesalpinioideae</taxon>
        <taxon>Cassia clade</taxon>
        <taxon>Senna</taxon>
    </lineage>
</organism>
<sequence>MEPHAPKPLQIEHLYSTCKNDRLEDEDKIRVQPSPLICACLHHVI</sequence>
<gene>
    <name evidence="1" type="ORF">G2W53_012929</name>
</gene>
<comment type="caution">
    <text evidence="1">The sequence shown here is derived from an EMBL/GenBank/DDBJ whole genome shotgun (WGS) entry which is preliminary data.</text>
</comment>
<dbReference type="EMBL" id="JAAIUW010000005">
    <property type="protein sequence ID" value="KAF7830596.1"/>
    <property type="molecule type" value="Genomic_DNA"/>
</dbReference>
<dbReference type="AlphaFoldDB" id="A0A834U182"/>
<reference evidence="1" key="1">
    <citation type="submission" date="2020-09" db="EMBL/GenBank/DDBJ databases">
        <title>Genome-Enabled Discovery of Anthraquinone Biosynthesis in Senna tora.</title>
        <authorList>
            <person name="Kang S.-H."/>
            <person name="Pandey R.P."/>
            <person name="Lee C.-M."/>
            <person name="Sim J.-S."/>
            <person name="Jeong J.-T."/>
            <person name="Choi B.-S."/>
            <person name="Jung M."/>
            <person name="Ginzburg D."/>
            <person name="Zhao K."/>
            <person name="Won S.Y."/>
            <person name="Oh T.-J."/>
            <person name="Yu Y."/>
            <person name="Kim N.-H."/>
            <person name="Lee O.R."/>
            <person name="Lee T.-H."/>
            <person name="Bashyal P."/>
            <person name="Kim T.-S."/>
            <person name="Lee W.-H."/>
            <person name="Kawkins C."/>
            <person name="Kim C.-K."/>
            <person name="Kim J.S."/>
            <person name="Ahn B.O."/>
            <person name="Rhee S.Y."/>
            <person name="Sohng J.K."/>
        </authorList>
    </citation>
    <scope>NUCLEOTIDE SEQUENCE</scope>
    <source>
        <tissue evidence="1">Leaf</tissue>
    </source>
</reference>
<evidence type="ECO:0000313" key="2">
    <source>
        <dbReference type="Proteomes" id="UP000634136"/>
    </source>
</evidence>